<dbReference type="OrthoDB" id="5593200at2759"/>
<feature type="compositionally biased region" description="Acidic residues" evidence="7">
    <location>
        <begin position="49"/>
        <end position="62"/>
    </location>
</feature>
<dbReference type="EnsemblMetazoa" id="XM_038196201.1">
    <property type="protein sequence ID" value="XP_038052129.1"/>
    <property type="gene ID" value="LOC119724901"/>
</dbReference>
<evidence type="ECO:0000256" key="5">
    <source>
        <dbReference type="ARBA" id="ARBA00022782"/>
    </source>
</evidence>
<dbReference type="OMA" id="DWAKEIS"/>
<dbReference type="Proteomes" id="UP000887568">
    <property type="component" value="Unplaced"/>
</dbReference>
<sequence length="206" mass="22310">MSDIDKHIPSMGPDRGKNMQDVEEDPDNDGSSAEQDLPMPQMVIAMGDDSNEEEDSDDDVDDGGAGPGGDGYMLLPDADQEIDHADIEAMDEEAHGAAPSSQQQQQQPELPTHLAKLLPTQPPTQDPSTVVSFADTSKTLETRRQVMAADDEIQKAMAGFSLPGTAIPPWARAQGDKEWKDQLAEMIRGREEKRHETGGTSKDGKT</sequence>
<evidence type="ECO:0000256" key="2">
    <source>
        <dbReference type="ARBA" id="ARBA00022245"/>
    </source>
</evidence>
<dbReference type="PANTHER" id="PTHR17005">
    <property type="entry name" value="MALE-ENHANCED ANTIGEN-1"/>
    <property type="match status" value="1"/>
</dbReference>
<evidence type="ECO:0000256" key="7">
    <source>
        <dbReference type="SAM" id="MobiDB-lite"/>
    </source>
</evidence>
<feature type="compositionally biased region" description="Basic and acidic residues" evidence="7">
    <location>
        <begin position="81"/>
        <end position="95"/>
    </location>
</feature>
<keyword evidence="4" id="KW-0597">Phosphoprotein</keyword>
<dbReference type="AlphaFoldDB" id="A0A913ZLC4"/>
<dbReference type="GO" id="GO:0007283">
    <property type="term" value="P:spermatogenesis"/>
    <property type="evidence" value="ECO:0007669"/>
    <property type="project" value="UniProtKB-KW"/>
</dbReference>
<dbReference type="GO" id="GO:0030154">
    <property type="term" value="P:cell differentiation"/>
    <property type="evidence" value="ECO:0007669"/>
    <property type="project" value="UniProtKB-KW"/>
</dbReference>
<accession>A0A913ZLC4</accession>
<evidence type="ECO:0000256" key="3">
    <source>
        <dbReference type="ARBA" id="ARBA00022473"/>
    </source>
</evidence>
<evidence type="ECO:0000256" key="4">
    <source>
        <dbReference type="ARBA" id="ARBA00022553"/>
    </source>
</evidence>
<keyword evidence="5" id="KW-0221">Differentiation</keyword>
<protein>
    <recommendedName>
        <fullName evidence="2">Male-enhanced antigen 1</fullName>
    </recommendedName>
</protein>
<organism evidence="8 9">
    <name type="scientific">Patiria miniata</name>
    <name type="common">Bat star</name>
    <name type="synonym">Asterina miniata</name>
    <dbReference type="NCBI Taxonomy" id="46514"/>
    <lineage>
        <taxon>Eukaryota</taxon>
        <taxon>Metazoa</taxon>
        <taxon>Echinodermata</taxon>
        <taxon>Eleutherozoa</taxon>
        <taxon>Asterozoa</taxon>
        <taxon>Asteroidea</taxon>
        <taxon>Valvatacea</taxon>
        <taxon>Valvatida</taxon>
        <taxon>Asterinidae</taxon>
        <taxon>Patiria</taxon>
    </lineage>
</organism>
<dbReference type="GeneID" id="119724901"/>
<keyword evidence="3" id="KW-0217">Developmental protein</keyword>
<keyword evidence="6" id="KW-0744">Spermatogenesis</keyword>
<feature type="compositionally biased region" description="Basic and acidic residues" evidence="7">
    <location>
        <begin position="1"/>
        <end position="20"/>
    </location>
</feature>
<evidence type="ECO:0000313" key="8">
    <source>
        <dbReference type="EnsemblMetazoa" id="XP_038052129.1"/>
    </source>
</evidence>
<name>A0A913ZLC4_PATMI</name>
<evidence type="ECO:0000313" key="9">
    <source>
        <dbReference type="Proteomes" id="UP000887568"/>
    </source>
</evidence>
<evidence type="ECO:0000256" key="1">
    <source>
        <dbReference type="ARBA" id="ARBA00002540"/>
    </source>
</evidence>
<dbReference type="RefSeq" id="XP_038052129.1">
    <property type="nucleotide sequence ID" value="XM_038196201.1"/>
</dbReference>
<feature type="region of interest" description="Disordered" evidence="7">
    <location>
        <begin position="1"/>
        <end position="130"/>
    </location>
</feature>
<dbReference type="InterPro" id="IPR009685">
    <property type="entry name" value="MEA1"/>
</dbReference>
<comment type="function">
    <text evidence="1">May play an important role in spermatogenesis and/or testis development.</text>
</comment>
<evidence type="ECO:0000256" key="6">
    <source>
        <dbReference type="ARBA" id="ARBA00022871"/>
    </source>
</evidence>
<keyword evidence="9" id="KW-1185">Reference proteome</keyword>
<proteinExistence type="predicted"/>
<dbReference type="Pfam" id="PF06910">
    <property type="entry name" value="MEA1"/>
    <property type="match status" value="1"/>
</dbReference>
<reference evidence="8" key="1">
    <citation type="submission" date="2022-11" db="UniProtKB">
        <authorList>
            <consortium name="EnsemblMetazoa"/>
        </authorList>
    </citation>
    <scope>IDENTIFICATION</scope>
</reference>